<dbReference type="OMA" id="LAHMRPR"/>
<dbReference type="Pfam" id="PF08312">
    <property type="entry name" value="cwf21"/>
    <property type="match status" value="1"/>
</dbReference>
<dbReference type="GO" id="GO:0008380">
    <property type="term" value="P:RNA splicing"/>
    <property type="evidence" value="ECO:0007669"/>
    <property type="project" value="UniProtKB-KW"/>
</dbReference>
<evidence type="ECO:0000313" key="10">
    <source>
        <dbReference type="Proteomes" id="UP000030653"/>
    </source>
</evidence>
<evidence type="ECO:0000256" key="2">
    <source>
        <dbReference type="ARBA" id="ARBA00005954"/>
    </source>
</evidence>
<evidence type="ECO:0000256" key="3">
    <source>
        <dbReference type="ARBA" id="ARBA00022664"/>
    </source>
</evidence>
<accession>M5FRN9</accession>
<dbReference type="GO" id="GO:0006397">
    <property type="term" value="P:mRNA processing"/>
    <property type="evidence" value="ECO:0007669"/>
    <property type="project" value="UniProtKB-KW"/>
</dbReference>
<dbReference type="GeneID" id="63689373"/>
<feature type="compositionally biased region" description="Basic and acidic residues" evidence="7">
    <location>
        <begin position="142"/>
        <end position="168"/>
    </location>
</feature>
<dbReference type="Gene3D" id="6.10.140.420">
    <property type="match status" value="1"/>
</dbReference>
<dbReference type="CDD" id="cd21372">
    <property type="entry name" value="cwf21_CWC21-like"/>
    <property type="match status" value="1"/>
</dbReference>
<proteinExistence type="inferred from homology"/>
<dbReference type="HOGENOM" id="CLU_067891_1_1_1"/>
<organism evidence="9 10">
    <name type="scientific">Dacryopinax primogenitus (strain DJM 731)</name>
    <name type="common">Brown rot fungus</name>
    <dbReference type="NCBI Taxonomy" id="1858805"/>
    <lineage>
        <taxon>Eukaryota</taxon>
        <taxon>Fungi</taxon>
        <taxon>Dikarya</taxon>
        <taxon>Basidiomycota</taxon>
        <taxon>Agaricomycotina</taxon>
        <taxon>Dacrymycetes</taxon>
        <taxon>Dacrymycetales</taxon>
        <taxon>Dacrymycetaceae</taxon>
        <taxon>Dacryopinax</taxon>
    </lineage>
</organism>
<keyword evidence="10" id="KW-1185">Reference proteome</keyword>
<evidence type="ECO:0000256" key="7">
    <source>
        <dbReference type="SAM" id="MobiDB-lite"/>
    </source>
</evidence>
<dbReference type="EMBL" id="JH795876">
    <property type="protein sequence ID" value="EJT97669.1"/>
    <property type="molecule type" value="Genomic_DNA"/>
</dbReference>
<dbReference type="InterPro" id="IPR051372">
    <property type="entry name" value="CWC21"/>
</dbReference>
<evidence type="ECO:0000256" key="6">
    <source>
        <dbReference type="ARBA" id="ARBA00023242"/>
    </source>
</evidence>
<feature type="region of interest" description="Disordered" evidence="7">
    <location>
        <begin position="132"/>
        <end position="168"/>
    </location>
</feature>
<comment type="subcellular location">
    <subcellularLocation>
        <location evidence="1">Nucleus</location>
    </subcellularLocation>
</comment>
<feature type="region of interest" description="Disordered" evidence="7">
    <location>
        <begin position="30"/>
        <end position="56"/>
    </location>
</feature>
<feature type="non-terminal residue" evidence="9">
    <location>
        <position position="1"/>
    </location>
</feature>
<dbReference type="STRING" id="1858805.M5FRN9"/>
<evidence type="ECO:0000259" key="8">
    <source>
        <dbReference type="SMART" id="SM01115"/>
    </source>
</evidence>
<reference evidence="9 10" key="1">
    <citation type="journal article" date="2012" name="Science">
        <title>The Paleozoic origin of enzymatic lignin decomposition reconstructed from 31 fungal genomes.</title>
        <authorList>
            <person name="Floudas D."/>
            <person name="Binder M."/>
            <person name="Riley R."/>
            <person name="Barry K."/>
            <person name="Blanchette R.A."/>
            <person name="Henrissat B."/>
            <person name="Martinez A.T."/>
            <person name="Otillar R."/>
            <person name="Spatafora J.W."/>
            <person name="Yadav J.S."/>
            <person name="Aerts A."/>
            <person name="Benoit I."/>
            <person name="Boyd A."/>
            <person name="Carlson A."/>
            <person name="Copeland A."/>
            <person name="Coutinho P.M."/>
            <person name="de Vries R.P."/>
            <person name="Ferreira P."/>
            <person name="Findley K."/>
            <person name="Foster B."/>
            <person name="Gaskell J."/>
            <person name="Glotzer D."/>
            <person name="Gorecki P."/>
            <person name="Heitman J."/>
            <person name="Hesse C."/>
            <person name="Hori C."/>
            <person name="Igarashi K."/>
            <person name="Jurgens J.A."/>
            <person name="Kallen N."/>
            <person name="Kersten P."/>
            <person name="Kohler A."/>
            <person name="Kuees U."/>
            <person name="Kumar T.K.A."/>
            <person name="Kuo A."/>
            <person name="LaButti K."/>
            <person name="Larrondo L.F."/>
            <person name="Lindquist E."/>
            <person name="Ling A."/>
            <person name="Lombard V."/>
            <person name="Lucas S."/>
            <person name="Lundell T."/>
            <person name="Martin R."/>
            <person name="McLaughlin D.J."/>
            <person name="Morgenstern I."/>
            <person name="Morin E."/>
            <person name="Murat C."/>
            <person name="Nagy L.G."/>
            <person name="Nolan M."/>
            <person name="Ohm R.A."/>
            <person name="Patyshakuliyeva A."/>
            <person name="Rokas A."/>
            <person name="Ruiz-Duenas F.J."/>
            <person name="Sabat G."/>
            <person name="Salamov A."/>
            <person name="Samejima M."/>
            <person name="Schmutz J."/>
            <person name="Slot J.C."/>
            <person name="St John F."/>
            <person name="Stenlid J."/>
            <person name="Sun H."/>
            <person name="Sun S."/>
            <person name="Syed K."/>
            <person name="Tsang A."/>
            <person name="Wiebenga A."/>
            <person name="Young D."/>
            <person name="Pisabarro A."/>
            <person name="Eastwood D.C."/>
            <person name="Martin F."/>
            <person name="Cullen D."/>
            <person name="Grigoriev I.V."/>
            <person name="Hibbett D.S."/>
        </authorList>
    </citation>
    <scope>NUCLEOTIDE SEQUENCE [LARGE SCALE GENOMIC DNA]</scope>
    <source>
        <strain evidence="9 10">DJM-731 SS1</strain>
    </source>
</reference>
<dbReference type="RefSeq" id="XP_040624567.1">
    <property type="nucleotide sequence ID" value="XM_040774311.1"/>
</dbReference>
<dbReference type="GO" id="GO:0005681">
    <property type="term" value="C:spliceosomal complex"/>
    <property type="evidence" value="ECO:0007669"/>
    <property type="project" value="UniProtKB-KW"/>
</dbReference>
<dbReference type="OrthoDB" id="10267305at2759"/>
<comment type="similarity">
    <text evidence="2">Belongs to the CWC21 family.</text>
</comment>
<dbReference type="InterPro" id="IPR013170">
    <property type="entry name" value="mRNA_splic_Cwf21_dom"/>
</dbReference>
<keyword evidence="5" id="KW-0508">mRNA splicing</keyword>
<dbReference type="Proteomes" id="UP000030653">
    <property type="component" value="Unassembled WGS sequence"/>
</dbReference>
<sequence length="168" mass="19346">MYGNIGLITPRGSGTNGYVVRNLSALRPRDSSYGRADDFDRAPPRHREPDQSILEHEKRRKVEVKCMELQVELEEDGVDDEEVQRRVAELRDKLTNDMSGIAPTPVKSLKPSDTHAIAAAKKAELEKMSRALGTQSYVEGEAFNRELQEERRQEALRERERRDEQRRE</sequence>
<dbReference type="AlphaFoldDB" id="M5FRN9"/>
<keyword evidence="4" id="KW-0747">Spliceosome</keyword>
<keyword evidence="6" id="KW-0539">Nucleus</keyword>
<dbReference type="SMART" id="SM01115">
    <property type="entry name" value="cwf21"/>
    <property type="match status" value="1"/>
</dbReference>
<evidence type="ECO:0000256" key="1">
    <source>
        <dbReference type="ARBA" id="ARBA00004123"/>
    </source>
</evidence>
<protein>
    <submittedName>
        <fullName evidence="9">Cwf21-domain-containing protein</fullName>
    </submittedName>
</protein>
<dbReference type="PANTHER" id="PTHR36562">
    <property type="entry name" value="SERINE/ARGININE REPETITIVE MATRIX 2"/>
    <property type="match status" value="1"/>
</dbReference>
<evidence type="ECO:0000313" key="9">
    <source>
        <dbReference type="EMBL" id="EJT97669.1"/>
    </source>
</evidence>
<keyword evidence="3" id="KW-0507">mRNA processing</keyword>
<evidence type="ECO:0000256" key="5">
    <source>
        <dbReference type="ARBA" id="ARBA00023187"/>
    </source>
</evidence>
<evidence type="ECO:0000256" key="4">
    <source>
        <dbReference type="ARBA" id="ARBA00022728"/>
    </source>
</evidence>
<feature type="domain" description="CWF21" evidence="8">
    <location>
        <begin position="54"/>
        <end position="99"/>
    </location>
</feature>
<dbReference type="PANTHER" id="PTHR36562:SF5">
    <property type="entry name" value="SERINE_ARGININE REPETITIVE MATRIX 2"/>
    <property type="match status" value="1"/>
</dbReference>
<gene>
    <name evidence="9" type="ORF">DACRYDRAFT_29312</name>
</gene>
<name>M5FRN9_DACPD</name>